<keyword evidence="1" id="KW-0472">Membrane</keyword>
<dbReference type="Proteomes" id="UP000799118">
    <property type="component" value="Unassembled WGS sequence"/>
</dbReference>
<feature type="transmembrane region" description="Helical" evidence="1">
    <location>
        <begin position="107"/>
        <end position="127"/>
    </location>
</feature>
<keyword evidence="3" id="KW-1185">Reference proteome</keyword>
<dbReference type="EMBL" id="ML769391">
    <property type="protein sequence ID" value="KAE9408461.1"/>
    <property type="molecule type" value="Genomic_DNA"/>
</dbReference>
<accession>A0A6A4ID30</accession>
<feature type="transmembrane region" description="Helical" evidence="1">
    <location>
        <begin position="68"/>
        <end position="87"/>
    </location>
</feature>
<protein>
    <submittedName>
        <fullName evidence="2">Uncharacterized protein</fullName>
    </submittedName>
</protein>
<sequence length="136" mass="14666">MGFFGASIAWSTVFSGTRGNLWVISWSASSFLVATVCAAGGTILAASEENIVEKYPEVRWVVRLLSRASSTHIFAGIMLLCVSILLLDSVEDVVPVGRGGMITIRVAGGYALLWSLVSLVISAATWYRYTRPSTFI</sequence>
<evidence type="ECO:0000256" key="1">
    <source>
        <dbReference type="SAM" id="Phobius"/>
    </source>
</evidence>
<evidence type="ECO:0000313" key="3">
    <source>
        <dbReference type="Proteomes" id="UP000799118"/>
    </source>
</evidence>
<keyword evidence="1" id="KW-1133">Transmembrane helix</keyword>
<gene>
    <name evidence="2" type="ORF">BT96DRAFT_699648</name>
</gene>
<reference evidence="2" key="1">
    <citation type="journal article" date="2019" name="Environ. Microbiol.">
        <title>Fungal ecological strategies reflected in gene transcription - a case study of two litter decomposers.</title>
        <authorList>
            <person name="Barbi F."/>
            <person name="Kohler A."/>
            <person name="Barry K."/>
            <person name="Baskaran P."/>
            <person name="Daum C."/>
            <person name="Fauchery L."/>
            <person name="Ihrmark K."/>
            <person name="Kuo A."/>
            <person name="LaButti K."/>
            <person name="Lipzen A."/>
            <person name="Morin E."/>
            <person name="Grigoriev I.V."/>
            <person name="Henrissat B."/>
            <person name="Lindahl B."/>
            <person name="Martin F."/>
        </authorList>
    </citation>
    <scope>NUCLEOTIDE SEQUENCE</scope>
    <source>
        <strain evidence="2">JB14</strain>
    </source>
</reference>
<proteinExistence type="predicted"/>
<keyword evidence="1" id="KW-0812">Transmembrane</keyword>
<dbReference type="OrthoDB" id="2679843at2759"/>
<name>A0A6A4ID30_9AGAR</name>
<dbReference type="AlphaFoldDB" id="A0A6A4ID30"/>
<evidence type="ECO:0000313" key="2">
    <source>
        <dbReference type="EMBL" id="KAE9408461.1"/>
    </source>
</evidence>
<organism evidence="2 3">
    <name type="scientific">Gymnopus androsaceus JB14</name>
    <dbReference type="NCBI Taxonomy" id="1447944"/>
    <lineage>
        <taxon>Eukaryota</taxon>
        <taxon>Fungi</taxon>
        <taxon>Dikarya</taxon>
        <taxon>Basidiomycota</taxon>
        <taxon>Agaricomycotina</taxon>
        <taxon>Agaricomycetes</taxon>
        <taxon>Agaricomycetidae</taxon>
        <taxon>Agaricales</taxon>
        <taxon>Marasmiineae</taxon>
        <taxon>Omphalotaceae</taxon>
        <taxon>Gymnopus</taxon>
    </lineage>
</organism>
<feature type="transmembrane region" description="Helical" evidence="1">
    <location>
        <begin position="25"/>
        <end position="47"/>
    </location>
</feature>